<protein>
    <recommendedName>
        <fullName evidence="2">DUF4595 domain-containing protein</fullName>
    </recommendedName>
</protein>
<organism evidence="1">
    <name type="scientific">marine metagenome</name>
    <dbReference type="NCBI Taxonomy" id="408172"/>
    <lineage>
        <taxon>unclassified sequences</taxon>
        <taxon>metagenomes</taxon>
        <taxon>ecological metagenomes</taxon>
    </lineage>
</organism>
<dbReference type="EMBL" id="UINC01027480">
    <property type="protein sequence ID" value="SVB06793.1"/>
    <property type="molecule type" value="Genomic_DNA"/>
</dbReference>
<gene>
    <name evidence="1" type="ORF">METZ01_LOCUS159647</name>
</gene>
<evidence type="ECO:0008006" key="2">
    <source>
        <dbReference type="Google" id="ProtNLM"/>
    </source>
</evidence>
<dbReference type="AlphaFoldDB" id="A0A382B0K7"/>
<name>A0A382B0K7_9ZZZZ</name>
<sequence length="249" mass="29553">MKRLLLITLLFALMNTGCEDKKDDKLGYSFPKKSKETYYNEAGDITREDNFYWEGNTLTRYYLDNGEETDKKQYVIECNKYGRHIKRTFYANDGSGSIDRQHIFENDKWKYLNYKHFNSNGDVILHRIYEWDGLTAKVLDGLDNNRLMYTYVYDEKAHLLSSTSGNSTEWHPDYRWRPINTKYNGIINANYEWSGNKCAVKYAGDNSYDYNFEVNEFDDIIKNFHSSGSVSKVNEYLTDRFKPYYTIDE</sequence>
<reference evidence="1" key="1">
    <citation type="submission" date="2018-05" db="EMBL/GenBank/DDBJ databases">
        <authorList>
            <person name="Lanie J.A."/>
            <person name="Ng W.-L."/>
            <person name="Kazmierczak K.M."/>
            <person name="Andrzejewski T.M."/>
            <person name="Davidsen T.M."/>
            <person name="Wayne K.J."/>
            <person name="Tettelin H."/>
            <person name="Glass J.I."/>
            <person name="Rusch D."/>
            <person name="Podicherti R."/>
            <person name="Tsui H.-C.T."/>
            <person name="Winkler M.E."/>
        </authorList>
    </citation>
    <scope>NUCLEOTIDE SEQUENCE</scope>
</reference>
<evidence type="ECO:0000313" key="1">
    <source>
        <dbReference type="EMBL" id="SVB06793.1"/>
    </source>
</evidence>
<proteinExistence type="predicted"/>
<accession>A0A382B0K7</accession>